<reference evidence="3" key="1">
    <citation type="journal article" date="2019" name="Int. J. Syst. Evol. Microbiol.">
        <title>The Global Catalogue of Microorganisms (GCM) 10K type strain sequencing project: providing services to taxonomists for standard genome sequencing and annotation.</title>
        <authorList>
            <consortium name="The Broad Institute Genomics Platform"/>
            <consortium name="The Broad Institute Genome Sequencing Center for Infectious Disease"/>
            <person name="Wu L."/>
            <person name="Ma J."/>
        </authorList>
    </citation>
    <scope>NUCLEOTIDE SEQUENCE [LARGE SCALE GENOMIC DNA]</scope>
    <source>
        <strain evidence="3">CGMCC 4.5798</strain>
    </source>
</reference>
<dbReference type="PROSITE" id="PS51257">
    <property type="entry name" value="PROKAR_LIPOPROTEIN"/>
    <property type="match status" value="1"/>
</dbReference>
<feature type="signal peptide" evidence="1">
    <location>
        <begin position="1"/>
        <end position="26"/>
    </location>
</feature>
<keyword evidence="3" id="KW-1185">Reference proteome</keyword>
<proteinExistence type="predicted"/>
<dbReference type="RefSeq" id="WP_379772130.1">
    <property type="nucleotide sequence ID" value="NZ_JBHSMZ010000010.1"/>
</dbReference>
<evidence type="ECO:0000313" key="3">
    <source>
        <dbReference type="Proteomes" id="UP001596086"/>
    </source>
</evidence>
<organism evidence="2 3">
    <name type="scientific">Massilia aerilata</name>
    <dbReference type="NCBI Taxonomy" id="453817"/>
    <lineage>
        <taxon>Bacteria</taxon>
        <taxon>Pseudomonadati</taxon>
        <taxon>Pseudomonadota</taxon>
        <taxon>Betaproteobacteria</taxon>
        <taxon>Burkholderiales</taxon>
        <taxon>Oxalobacteraceae</taxon>
        <taxon>Telluria group</taxon>
        <taxon>Massilia</taxon>
    </lineage>
</organism>
<evidence type="ECO:0000256" key="1">
    <source>
        <dbReference type="SAM" id="SignalP"/>
    </source>
</evidence>
<dbReference type="EMBL" id="JBHSMZ010000010">
    <property type="protein sequence ID" value="MFC5550041.1"/>
    <property type="molecule type" value="Genomic_DNA"/>
</dbReference>
<accession>A0ABW0S176</accession>
<dbReference type="Proteomes" id="UP001596086">
    <property type="component" value="Unassembled WGS sequence"/>
</dbReference>
<comment type="caution">
    <text evidence="2">The sequence shown here is derived from an EMBL/GenBank/DDBJ whole genome shotgun (WGS) entry which is preliminary data.</text>
</comment>
<dbReference type="SUPFAM" id="SSF74653">
    <property type="entry name" value="TolA/TonB C-terminal domain"/>
    <property type="match status" value="1"/>
</dbReference>
<keyword evidence="1" id="KW-0732">Signal</keyword>
<evidence type="ECO:0000313" key="2">
    <source>
        <dbReference type="EMBL" id="MFC5550041.1"/>
    </source>
</evidence>
<sequence length="169" mass="17890">MKTIIRLSLILVFTIAGLSGCSTVISATTAVASTIGHAAKAVASPFTSSPASKPPPAGLDDYKTQVAQHVVQHNPGHTYKGRLPPLLPAIVVLEITVDSDGRMTDVAVQRSRNPDASEVALASMRRSTPLPPPHQLAQAGGKLKFSETFLFADHERYQLRSLAGPQASE</sequence>
<gene>
    <name evidence="2" type="ORF">ACFPO9_16125</name>
</gene>
<name>A0ABW0S176_9BURK</name>
<dbReference type="Gene3D" id="3.30.1150.10">
    <property type="match status" value="1"/>
</dbReference>
<protein>
    <submittedName>
        <fullName evidence="2">Energy transducer TonB</fullName>
    </submittedName>
</protein>
<feature type="chain" id="PRO_5045653485" evidence="1">
    <location>
        <begin position="27"/>
        <end position="169"/>
    </location>
</feature>